<dbReference type="EMBL" id="BJYU01000022">
    <property type="protein sequence ID" value="GEO14386.1"/>
    <property type="molecule type" value="Genomic_DNA"/>
</dbReference>
<dbReference type="PANTHER" id="PTHR38340:SF1">
    <property type="entry name" value="S-LAYER PROTEIN"/>
    <property type="match status" value="1"/>
</dbReference>
<evidence type="ECO:0000256" key="2">
    <source>
        <dbReference type="ARBA" id="ARBA00022525"/>
    </source>
</evidence>
<dbReference type="InterPro" id="IPR001343">
    <property type="entry name" value="Hemolysn_Ca-bd"/>
</dbReference>
<dbReference type="OrthoDB" id="7980335at2"/>
<proteinExistence type="predicted"/>
<organism evidence="3 4">
    <name type="scientific">Microvirga aerophila</name>
    <dbReference type="NCBI Taxonomy" id="670291"/>
    <lineage>
        <taxon>Bacteria</taxon>
        <taxon>Pseudomonadati</taxon>
        <taxon>Pseudomonadota</taxon>
        <taxon>Alphaproteobacteria</taxon>
        <taxon>Hyphomicrobiales</taxon>
        <taxon>Methylobacteriaceae</taxon>
        <taxon>Microvirga</taxon>
    </lineage>
</organism>
<name>A0A512BQT2_9HYPH</name>
<dbReference type="PANTHER" id="PTHR38340">
    <property type="entry name" value="S-LAYER PROTEIN"/>
    <property type="match status" value="1"/>
</dbReference>
<evidence type="ECO:0008006" key="5">
    <source>
        <dbReference type="Google" id="ProtNLM"/>
    </source>
</evidence>
<keyword evidence="2" id="KW-0964">Secreted</keyword>
<dbReference type="PRINTS" id="PR00313">
    <property type="entry name" value="CABNDNGRPT"/>
</dbReference>
<keyword evidence="4" id="KW-1185">Reference proteome</keyword>
<evidence type="ECO:0000256" key="1">
    <source>
        <dbReference type="ARBA" id="ARBA00004613"/>
    </source>
</evidence>
<dbReference type="Proteomes" id="UP000321085">
    <property type="component" value="Unassembled WGS sequence"/>
</dbReference>
<dbReference type="PROSITE" id="PS00330">
    <property type="entry name" value="HEMOLYSIN_CALCIUM"/>
    <property type="match status" value="3"/>
</dbReference>
<gene>
    <name evidence="3" type="ORF">MAE02_20820</name>
</gene>
<dbReference type="InterPro" id="IPR050557">
    <property type="entry name" value="RTX_toxin/Mannuronan_C5-epim"/>
</dbReference>
<dbReference type="GO" id="GO:0005509">
    <property type="term" value="F:calcium ion binding"/>
    <property type="evidence" value="ECO:0007669"/>
    <property type="project" value="InterPro"/>
</dbReference>
<comment type="caution">
    <text evidence="3">The sequence shown here is derived from an EMBL/GenBank/DDBJ whole genome shotgun (WGS) entry which is preliminary data.</text>
</comment>
<dbReference type="GO" id="GO:0005576">
    <property type="term" value="C:extracellular region"/>
    <property type="evidence" value="ECO:0007669"/>
    <property type="project" value="UniProtKB-SubCell"/>
</dbReference>
<protein>
    <recommendedName>
        <fullName evidence="5">Calcium-binding protein</fullName>
    </recommendedName>
</protein>
<reference evidence="3 4" key="1">
    <citation type="submission" date="2019-07" db="EMBL/GenBank/DDBJ databases">
        <title>Whole genome shotgun sequence of Microvirga aerophila NBRC 106136.</title>
        <authorList>
            <person name="Hosoyama A."/>
            <person name="Uohara A."/>
            <person name="Ohji S."/>
            <person name="Ichikawa N."/>
        </authorList>
    </citation>
    <scope>NUCLEOTIDE SEQUENCE [LARGE SCALE GENOMIC DNA]</scope>
    <source>
        <strain evidence="3 4">NBRC 106136</strain>
    </source>
</reference>
<dbReference type="Gene3D" id="2.150.10.10">
    <property type="entry name" value="Serralysin-like metalloprotease, C-terminal"/>
    <property type="match status" value="1"/>
</dbReference>
<dbReference type="Pfam" id="PF00353">
    <property type="entry name" value="HemolysinCabind"/>
    <property type="match status" value="3"/>
</dbReference>
<dbReference type="InterPro" id="IPR011049">
    <property type="entry name" value="Serralysin-like_metalloprot_C"/>
</dbReference>
<accession>A0A512BQT2</accession>
<dbReference type="SUPFAM" id="SSF51120">
    <property type="entry name" value="beta-Roll"/>
    <property type="match status" value="2"/>
</dbReference>
<evidence type="ECO:0000313" key="4">
    <source>
        <dbReference type="Proteomes" id="UP000321085"/>
    </source>
</evidence>
<dbReference type="AlphaFoldDB" id="A0A512BQT2"/>
<comment type="subcellular location">
    <subcellularLocation>
        <location evidence="1">Secreted</location>
    </subcellularLocation>
</comment>
<dbReference type="InterPro" id="IPR018511">
    <property type="entry name" value="Hemolysin-typ_Ca-bd_CS"/>
</dbReference>
<evidence type="ECO:0000313" key="3">
    <source>
        <dbReference type="EMBL" id="GEO14386.1"/>
    </source>
</evidence>
<sequence length="374" mass="39751">MPESRGINGTQMSSFTIYDNALTGMDNVNFDAFGLSYSGESLAIIDNSIPGQVTYSVFGNKSVDTFVVDYSTISGGFVIDDIVATYGGILSFEAHNVGAFVTATQIANNDLFSSIPLDGFNTFNGNSYNDVINAGAGNDAVYGNDGNDSIFGGEGDDYLDGGAGIDVLYGGWGNDTFVFDDPSDQFSDDGGVDTLIVTYNNAELPDGPNWIENLLFAGEGNFTGRGNALGNMILGGAGRDVIYGNGGDDLLVGEGGNDVLIGGKGKDTFVFDAALGTAKTDRKVNFDTIKDFKVTDDTIWLETAVFRKLTKSGTLSKSYFTIGAAAKDKNDYIVYDSKKGILYYDADGSGRGQAIEFAQLSKNLKMTNKDFYVL</sequence>